<reference evidence="1 2" key="1">
    <citation type="journal article" date="2012" name="Genome Biol.">
        <title>Genome and low-iron response of an oceanic diatom adapted to chronic iron limitation.</title>
        <authorList>
            <person name="Lommer M."/>
            <person name="Specht M."/>
            <person name="Roy A.S."/>
            <person name="Kraemer L."/>
            <person name="Andreson R."/>
            <person name="Gutowska M.A."/>
            <person name="Wolf J."/>
            <person name="Bergner S.V."/>
            <person name="Schilhabel M.B."/>
            <person name="Klostermeier U.C."/>
            <person name="Beiko R.G."/>
            <person name="Rosenstiel P."/>
            <person name="Hippler M."/>
            <person name="Laroche J."/>
        </authorList>
    </citation>
    <scope>NUCLEOTIDE SEQUENCE [LARGE SCALE GENOMIC DNA]</scope>
    <source>
        <strain evidence="1 2">CCMP1005</strain>
    </source>
</reference>
<keyword evidence="2" id="KW-1185">Reference proteome</keyword>
<organism evidence="1 2">
    <name type="scientific">Thalassiosira oceanica</name>
    <name type="common">Marine diatom</name>
    <dbReference type="NCBI Taxonomy" id="159749"/>
    <lineage>
        <taxon>Eukaryota</taxon>
        <taxon>Sar</taxon>
        <taxon>Stramenopiles</taxon>
        <taxon>Ochrophyta</taxon>
        <taxon>Bacillariophyta</taxon>
        <taxon>Coscinodiscophyceae</taxon>
        <taxon>Thalassiosirophycidae</taxon>
        <taxon>Thalassiosirales</taxon>
        <taxon>Thalassiosiraceae</taxon>
        <taxon>Thalassiosira</taxon>
    </lineage>
</organism>
<sequence length="124" mass="13492">MDAVRAAAVGTQAHSAAPFYFGLRRLTSAEGDLLWLKVELPAAAARGPEVAMPLLRKMRTLLLGRLEEHVNQCSCVSAEAETELLHGIDFRVWRVSVGGGMSITLVRGPDGGLYEERTYMYTAA</sequence>
<dbReference type="Proteomes" id="UP000266841">
    <property type="component" value="Unassembled WGS sequence"/>
</dbReference>
<name>K0RVQ0_THAOC</name>
<accession>K0RVQ0</accession>
<proteinExistence type="predicted"/>
<dbReference type="AlphaFoldDB" id="K0RVQ0"/>
<evidence type="ECO:0000313" key="1">
    <source>
        <dbReference type="EMBL" id="EJK50732.1"/>
    </source>
</evidence>
<evidence type="ECO:0000313" key="2">
    <source>
        <dbReference type="Proteomes" id="UP000266841"/>
    </source>
</evidence>
<dbReference type="EMBL" id="AGNL01043080">
    <property type="protein sequence ID" value="EJK50732.1"/>
    <property type="molecule type" value="Genomic_DNA"/>
</dbReference>
<protein>
    <submittedName>
        <fullName evidence="1">Uncharacterized protein</fullName>
    </submittedName>
</protein>
<gene>
    <name evidence="1" type="ORF">THAOC_30177</name>
</gene>
<comment type="caution">
    <text evidence="1">The sequence shown here is derived from an EMBL/GenBank/DDBJ whole genome shotgun (WGS) entry which is preliminary data.</text>
</comment>